<dbReference type="AlphaFoldDB" id="F8L7V9"/>
<accession>F8L7V9</accession>
<name>F8L7V9_SIMNZ</name>
<gene>
    <name evidence="1" type="ordered locus">SNE_A09840</name>
</gene>
<dbReference type="KEGG" id="sng:SNE_A09840"/>
<evidence type="ECO:0000313" key="1">
    <source>
        <dbReference type="EMBL" id="CCB88861.1"/>
    </source>
</evidence>
<evidence type="ECO:0000313" key="2">
    <source>
        <dbReference type="Proteomes" id="UP000000496"/>
    </source>
</evidence>
<dbReference type="Proteomes" id="UP000000496">
    <property type="component" value="Chromosome gsn.131"/>
</dbReference>
<dbReference type="HOGENOM" id="CLU_3048016_0_0_0"/>
<reference key="1">
    <citation type="journal article" date="2011" name="Mol. Biol. Evol.">
        <title>Unity in variety -- the pan-genome of the Chlamydiae.</title>
        <authorList>
            <person name="Collingro A."/>
            <person name="Tischler P."/>
            <person name="Weinmaier T."/>
            <person name="Penz T."/>
            <person name="Heinz E."/>
            <person name="Brunham R.C."/>
            <person name="Read T.D."/>
            <person name="Bavoil P.M."/>
            <person name="Sachse K."/>
            <person name="Kahane S."/>
            <person name="Friedman M.G."/>
            <person name="Rattei T."/>
            <person name="Myers G.S.A."/>
            <person name="Horn M."/>
        </authorList>
    </citation>
    <scope>NUCLEOTIDE SEQUENCE</scope>
    <source>
        <strain>Z</strain>
    </source>
</reference>
<organism evidence="1 2">
    <name type="scientific">Simkania negevensis (strain ATCC VR-1471 / DSM 27360 / Z)</name>
    <dbReference type="NCBI Taxonomy" id="331113"/>
    <lineage>
        <taxon>Bacteria</taxon>
        <taxon>Pseudomonadati</taxon>
        <taxon>Chlamydiota</taxon>
        <taxon>Chlamydiia</taxon>
        <taxon>Parachlamydiales</taxon>
        <taxon>Simkaniaceae</taxon>
        <taxon>Simkania</taxon>
    </lineage>
</organism>
<protein>
    <submittedName>
        <fullName evidence="1">Uncharacterized protein</fullName>
    </submittedName>
</protein>
<proteinExistence type="predicted"/>
<reference evidence="1 2" key="2">
    <citation type="journal article" date="2011" name="Mol. Biol. Evol.">
        <title>Unity in variety--the pan-genome of the Chlamydiae.</title>
        <authorList>
            <person name="Collingro A."/>
            <person name="Tischler P."/>
            <person name="Weinmaier T."/>
            <person name="Penz T."/>
            <person name="Heinz E."/>
            <person name="Brunham R.C."/>
            <person name="Read T.D."/>
            <person name="Bavoil P.M."/>
            <person name="Sachse K."/>
            <person name="Kahane S."/>
            <person name="Friedman M.G."/>
            <person name="Rattei T."/>
            <person name="Myers G.S."/>
            <person name="Horn M."/>
        </authorList>
    </citation>
    <scope>NUCLEOTIDE SEQUENCE [LARGE SCALE GENOMIC DNA]</scope>
    <source>
        <strain evidence="2">ATCC VR-1471 / Z</strain>
    </source>
</reference>
<sequence>MENVKEMFKRETKKLLKAAHKNPLLEKLKAKRKRTLSRSLVRRHCSFPVLRNSK</sequence>
<keyword evidence="2" id="KW-1185">Reference proteome</keyword>
<dbReference type="EMBL" id="FR872582">
    <property type="protein sequence ID" value="CCB88861.1"/>
    <property type="molecule type" value="Genomic_DNA"/>
</dbReference>